<dbReference type="Pfam" id="PF02830">
    <property type="entry name" value="V4R"/>
    <property type="match status" value="1"/>
</dbReference>
<dbReference type="InterPro" id="IPR010249">
    <property type="entry name" value="BchJ"/>
</dbReference>
<organism evidence="3 4">
    <name type="scientific">Rhodopseudomonas rhenobacensis</name>
    <dbReference type="NCBI Taxonomy" id="87461"/>
    <lineage>
        <taxon>Bacteria</taxon>
        <taxon>Pseudomonadati</taxon>
        <taxon>Pseudomonadota</taxon>
        <taxon>Alphaproteobacteria</taxon>
        <taxon>Hyphomicrobiales</taxon>
        <taxon>Nitrobacteraceae</taxon>
        <taxon>Rhodopseudomonas</taxon>
    </lineage>
</organism>
<dbReference type="SMART" id="SM00989">
    <property type="entry name" value="V4R"/>
    <property type="match status" value="1"/>
</dbReference>
<dbReference type="EC" id="1.-.-.-" evidence="3"/>
<evidence type="ECO:0000313" key="3">
    <source>
        <dbReference type="EMBL" id="MBB5047384.1"/>
    </source>
</evidence>
<dbReference type="RefSeq" id="WP_184257164.1">
    <property type="nucleotide sequence ID" value="NZ_JACHIH010000011.1"/>
</dbReference>
<reference evidence="3 4" key="1">
    <citation type="submission" date="2020-08" db="EMBL/GenBank/DDBJ databases">
        <title>Genomic Encyclopedia of Type Strains, Phase IV (KMG-IV): sequencing the most valuable type-strain genomes for metagenomic binning, comparative biology and taxonomic classification.</title>
        <authorList>
            <person name="Goeker M."/>
        </authorList>
    </citation>
    <scope>NUCLEOTIDE SEQUENCE [LARGE SCALE GENOMIC DNA]</scope>
    <source>
        <strain evidence="3 4">DSM 12706</strain>
    </source>
</reference>
<accession>A0A7W7Z3R0</accession>
<feature type="region of interest" description="Disordered" evidence="1">
    <location>
        <begin position="1"/>
        <end position="20"/>
    </location>
</feature>
<dbReference type="SUPFAM" id="SSF111126">
    <property type="entry name" value="Ligand-binding domain in the NO signalling and Golgi transport"/>
    <property type="match status" value="1"/>
</dbReference>
<keyword evidence="4" id="KW-1185">Reference proteome</keyword>
<feature type="domain" description="4-vinyl reductase 4VR" evidence="2">
    <location>
        <begin position="153"/>
        <end position="214"/>
    </location>
</feature>
<proteinExistence type="predicted"/>
<sequence length="263" mass="27125">MAPAQSAAIKPAVVPASPHGDHAAKIGPNAVIQLIQALTAAGLDDAAKQIFAAAGASDWLARPPGEMVDERPVAAIHQAVRRLLPPDQAIAVLTDAGLRTGDYILANRIPKFAQVILKLLPAPLAARMLVKAITAHSWTFAGSGRFSGQVGRNVVFEIAGNPICAGEHAESLVCVWHAAVFQRLFQVLVSPKSRAFEIACGAHGDAACRFVVDWKAVPERSCAKAAASGAAPSTCCGCCAESAEPVSPDSGPSAGHVISSKAH</sequence>
<keyword evidence="3" id="KW-0560">Oxidoreductase</keyword>
<comment type="caution">
    <text evidence="3">The sequence shown here is derived from an EMBL/GenBank/DDBJ whole genome shotgun (WGS) entry which is preliminary data.</text>
</comment>
<dbReference type="GO" id="GO:0015979">
    <property type="term" value="P:photosynthesis"/>
    <property type="evidence" value="ECO:0007669"/>
    <property type="project" value="InterPro"/>
</dbReference>
<dbReference type="GO" id="GO:0016491">
    <property type="term" value="F:oxidoreductase activity"/>
    <property type="evidence" value="ECO:0007669"/>
    <property type="project" value="UniProtKB-KW"/>
</dbReference>
<dbReference type="AlphaFoldDB" id="A0A7W7Z3R0"/>
<dbReference type="NCBIfam" id="TIGR02019">
    <property type="entry name" value="BchJ"/>
    <property type="match status" value="1"/>
</dbReference>
<dbReference type="InterPro" id="IPR004096">
    <property type="entry name" value="V4R"/>
</dbReference>
<dbReference type="GO" id="GO:0030494">
    <property type="term" value="P:bacteriochlorophyll biosynthetic process"/>
    <property type="evidence" value="ECO:0007669"/>
    <property type="project" value="InterPro"/>
</dbReference>
<evidence type="ECO:0000256" key="1">
    <source>
        <dbReference type="SAM" id="MobiDB-lite"/>
    </source>
</evidence>
<feature type="region of interest" description="Disordered" evidence="1">
    <location>
        <begin position="244"/>
        <end position="263"/>
    </location>
</feature>
<dbReference type="EMBL" id="JACHIH010000011">
    <property type="protein sequence ID" value="MBB5047384.1"/>
    <property type="molecule type" value="Genomic_DNA"/>
</dbReference>
<dbReference type="InterPro" id="IPR024096">
    <property type="entry name" value="NO_sig/Golgi_transp_ligand-bd"/>
</dbReference>
<evidence type="ECO:0000259" key="2">
    <source>
        <dbReference type="SMART" id="SM00989"/>
    </source>
</evidence>
<protein>
    <submittedName>
        <fullName evidence="3">Divinyl protochlorophyllide a 8-vinyl-reductase</fullName>
        <ecNumber evidence="3">1.-.-.-</ecNumber>
    </submittedName>
</protein>
<evidence type="ECO:0000313" key="4">
    <source>
        <dbReference type="Proteomes" id="UP000542353"/>
    </source>
</evidence>
<name>A0A7W7Z3R0_9BRAD</name>
<dbReference type="Proteomes" id="UP000542353">
    <property type="component" value="Unassembled WGS sequence"/>
</dbReference>
<gene>
    <name evidence="3" type="ORF">HNR60_002139</name>
</gene>